<evidence type="ECO:0000256" key="6">
    <source>
        <dbReference type="ARBA" id="ARBA00023121"/>
    </source>
</evidence>
<keyword evidence="4 8" id="KW-0547">Nucleotide-binding</keyword>
<evidence type="ECO:0000256" key="8">
    <source>
        <dbReference type="HAMAP-Rule" id="MF_00377"/>
    </source>
</evidence>
<evidence type="ECO:0000256" key="4">
    <source>
        <dbReference type="ARBA" id="ARBA00022741"/>
    </source>
</evidence>
<evidence type="ECO:0000259" key="12">
    <source>
        <dbReference type="SMART" id="SM00382"/>
    </source>
</evidence>
<proteinExistence type="inferred from homology"/>
<keyword evidence="15" id="KW-1185">Reference proteome</keyword>
<feature type="binding site" evidence="8">
    <location>
        <position position="166"/>
    </location>
    <ligand>
        <name>ATP</name>
        <dbReference type="ChEBI" id="CHEBI:30616"/>
    </ligand>
</feature>
<evidence type="ECO:0000256" key="9">
    <source>
        <dbReference type="NCBIfam" id="TIGR00362"/>
    </source>
</evidence>
<dbReference type="FunFam" id="3.40.50.300:FF:000150">
    <property type="entry name" value="Chromosomal replication initiator protein DnaA"/>
    <property type="match status" value="1"/>
</dbReference>
<keyword evidence="3 8" id="KW-0235">DNA replication</keyword>
<dbReference type="Gene3D" id="3.40.50.300">
    <property type="entry name" value="P-loop containing nucleotide triphosphate hydrolases"/>
    <property type="match status" value="1"/>
</dbReference>
<dbReference type="Gene3D" id="3.30.300.180">
    <property type="match status" value="1"/>
</dbReference>
<dbReference type="Pfam" id="PF08299">
    <property type="entry name" value="Bac_DnaA_C"/>
    <property type="match status" value="1"/>
</dbReference>
<keyword evidence="2 8" id="KW-0963">Cytoplasm</keyword>
<name>A0A0S6W6V2_VECG1</name>
<dbReference type="FunFam" id="1.10.8.60:FF:000003">
    <property type="entry name" value="Chromosomal replication initiator protein DnaA"/>
    <property type="match status" value="1"/>
</dbReference>
<comment type="caution">
    <text evidence="8">Lacks conserved residue(s) required for the propagation of feature annotation.</text>
</comment>
<feature type="binding site" evidence="8">
    <location>
        <position position="165"/>
    </location>
    <ligand>
        <name>ATP</name>
        <dbReference type="ChEBI" id="CHEBI:30616"/>
    </ligand>
</feature>
<protein>
    <recommendedName>
        <fullName evidence="8 9">Chromosomal replication initiator protein DnaA</fullName>
    </recommendedName>
</protein>
<evidence type="ECO:0000259" key="13">
    <source>
        <dbReference type="SMART" id="SM00760"/>
    </source>
</evidence>
<dbReference type="PANTHER" id="PTHR30050">
    <property type="entry name" value="CHROMOSOMAL REPLICATION INITIATOR PROTEIN DNAA"/>
    <property type="match status" value="1"/>
</dbReference>
<dbReference type="InterPro" id="IPR001957">
    <property type="entry name" value="Chromosome_initiator_DnaA"/>
</dbReference>
<evidence type="ECO:0000256" key="7">
    <source>
        <dbReference type="ARBA" id="ARBA00023125"/>
    </source>
</evidence>
<dbReference type="GO" id="GO:0008289">
    <property type="term" value="F:lipid binding"/>
    <property type="evidence" value="ECO:0007669"/>
    <property type="project" value="UniProtKB-KW"/>
</dbReference>
<dbReference type="InterPro" id="IPR038454">
    <property type="entry name" value="DnaA_N_sf"/>
</dbReference>
<dbReference type="PROSITE" id="PS01008">
    <property type="entry name" value="DNAA"/>
    <property type="match status" value="1"/>
</dbReference>
<dbReference type="eggNOG" id="COG0593">
    <property type="taxonomic scope" value="Bacteria"/>
</dbReference>
<evidence type="ECO:0000313" key="14">
    <source>
        <dbReference type="EMBL" id="GAK55373.1"/>
    </source>
</evidence>
<feature type="region of interest" description="Domain I, interacts with DnaA modulators" evidence="8">
    <location>
        <begin position="1"/>
        <end position="95"/>
    </location>
</feature>
<feature type="domain" description="Chromosomal replication initiator DnaA C-terminal" evidence="13">
    <location>
        <begin position="368"/>
        <end position="437"/>
    </location>
</feature>
<evidence type="ECO:0000256" key="5">
    <source>
        <dbReference type="ARBA" id="ARBA00022840"/>
    </source>
</evidence>
<evidence type="ECO:0000256" key="1">
    <source>
        <dbReference type="ARBA" id="ARBA00006583"/>
    </source>
</evidence>
<dbReference type="CDD" id="cd00009">
    <property type="entry name" value="AAA"/>
    <property type="match status" value="1"/>
</dbReference>
<evidence type="ECO:0000256" key="3">
    <source>
        <dbReference type="ARBA" id="ARBA00022705"/>
    </source>
</evidence>
<evidence type="ECO:0000256" key="11">
    <source>
        <dbReference type="RuleBase" id="RU004227"/>
    </source>
</evidence>
<dbReference type="GO" id="GO:0005737">
    <property type="term" value="C:cytoplasm"/>
    <property type="evidence" value="ECO:0007669"/>
    <property type="project" value="UniProtKB-SubCell"/>
</dbReference>
<gene>
    <name evidence="8" type="primary">dnaA</name>
    <name evidence="14" type="ORF">U27_02206</name>
</gene>
<keyword evidence="7 8" id="KW-0238">DNA-binding</keyword>
<dbReference type="PANTHER" id="PTHR30050:SF2">
    <property type="entry name" value="CHROMOSOMAL REPLICATION INITIATOR PROTEIN DNAA"/>
    <property type="match status" value="1"/>
</dbReference>
<comment type="similarity">
    <text evidence="1 8 11">Belongs to the DnaA family.</text>
</comment>
<dbReference type="AlphaFoldDB" id="A0A0S6W6V2"/>
<reference evidence="14" key="1">
    <citation type="journal article" date="2015" name="PeerJ">
        <title>First genomic representation of candidate bacterial phylum KSB3 points to enhanced environmental sensing as a trigger of wastewater bulking.</title>
        <authorList>
            <person name="Sekiguchi Y."/>
            <person name="Ohashi A."/>
            <person name="Parks D.H."/>
            <person name="Yamauchi T."/>
            <person name="Tyson G.W."/>
            <person name="Hugenholtz P."/>
        </authorList>
    </citation>
    <scope>NUCLEOTIDE SEQUENCE [LARGE SCALE GENOMIC DNA]</scope>
</reference>
<accession>A0A0S6W6V2</accession>
<comment type="subcellular location">
    <subcellularLocation>
        <location evidence="8">Cytoplasm</location>
    </subcellularLocation>
</comment>
<dbReference type="GO" id="GO:0006275">
    <property type="term" value="P:regulation of DNA replication"/>
    <property type="evidence" value="ECO:0007669"/>
    <property type="project" value="UniProtKB-UniRule"/>
</dbReference>
<organism evidence="14">
    <name type="scientific">Vecturithrix granuli</name>
    <dbReference type="NCBI Taxonomy" id="1499967"/>
    <lineage>
        <taxon>Bacteria</taxon>
        <taxon>Candidatus Moduliflexota</taxon>
        <taxon>Candidatus Vecturitrichia</taxon>
        <taxon>Candidatus Vecturitrichales</taxon>
        <taxon>Candidatus Vecturitrichaceae</taxon>
        <taxon>Candidatus Vecturithrix</taxon>
    </lineage>
</organism>
<dbReference type="InterPro" id="IPR010921">
    <property type="entry name" value="Trp_repressor/repl_initiator"/>
</dbReference>
<dbReference type="SMART" id="SM00382">
    <property type="entry name" value="AAA"/>
    <property type="match status" value="1"/>
</dbReference>
<dbReference type="GO" id="GO:0003688">
    <property type="term" value="F:DNA replication origin binding"/>
    <property type="evidence" value="ECO:0007669"/>
    <property type="project" value="UniProtKB-UniRule"/>
</dbReference>
<comment type="subunit">
    <text evidence="8">Oligomerizes as a right-handed, spiral filament on DNA at oriC.</text>
</comment>
<dbReference type="InterPro" id="IPR018312">
    <property type="entry name" value="Chromosome_initiator_DnaA_CS"/>
</dbReference>
<dbReference type="SUPFAM" id="SSF52540">
    <property type="entry name" value="P-loop containing nucleoside triphosphate hydrolases"/>
    <property type="match status" value="1"/>
</dbReference>
<dbReference type="SUPFAM" id="SSF48295">
    <property type="entry name" value="TrpR-like"/>
    <property type="match status" value="1"/>
</dbReference>
<dbReference type="InterPro" id="IPR027417">
    <property type="entry name" value="P-loop_NTPase"/>
</dbReference>
<feature type="region of interest" description="Domain IV, binds dsDNA" evidence="8">
    <location>
        <begin position="337"/>
        <end position="460"/>
    </location>
</feature>
<dbReference type="HOGENOM" id="CLU_026910_3_1_0"/>
<dbReference type="Pfam" id="PF00308">
    <property type="entry name" value="Bac_DnaA"/>
    <property type="match status" value="1"/>
</dbReference>
<dbReference type="GO" id="GO:0005524">
    <property type="term" value="F:ATP binding"/>
    <property type="evidence" value="ECO:0007669"/>
    <property type="project" value="UniProtKB-UniRule"/>
</dbReference>
<dbReference type="InterPro" id="IPR024633">
    <property type="entry name" value="DnaA_N_dom"/>
</dbReference>
<dbReference type="InterPro" id="IPR013317">
    <property type="entry name" value="DnaA_dom"/>
</dbReference>
<evidence type="ECO:0000256" key="2">
    <source>
        <dbReference type="ARBA" id="ARBA00022490"/>
    </source>
</evidence>
<dbReference type="EMBL" id="DF820463">
    <property type="protein sequence ID" value="GAK55373.1"/>
    <property type="molecule type" value="Genomic_DNA"/>
</dbReference>
<dbReference type="SMART" id="SM00760">
    <property type="entry name" value="Bac_DnaA_C"/>
    <property type="match status" value="1"/>
</dbReference>
<dbReference type="STRING" id="1499967.U27_02206"/>
<feature type="binding site" evidence="8">
    <location>
        <position position="164"/>
    </location>
    <ligand>
        <name>ATP</name>
        <dbReference type="ChEBI" id="CHEBI:30616"/>
    </ligand>
</feature>
<keyword evidence="6 8" id="KW-0446">Lipid-binding</keyword>
<dbReference type="HAMAP" id="MF_00377">
    <property type="entry name" value="DnaA_bact"/>
    <property type="match status" value="1"/>
</dbReference>
<dbReference type="Gene3D" id="1.10.1750.10">
    <property type="match status" value="1"/>
</dbReference>
<feature type="binding site" evidence="8">
    <location>
        <position position="162"/>
    </location>
    <ligand>
        <name>ATP</name>
        <dbReference type="ChEBI" id="CHEBI:30616"/>
    </ligand>
</feature>
<dbReference type="GO" id="GO:0006270">
    <property type="term" value="P:DNA replication initiation"/>
    <property type="evidence" value="ECO:0007669"/>
    <property type="project" value="UniProtKB-UniRule"/>
</dbReference>
<comment type="function">
    <text evidence="8 10">Plays an essential role in the initiation and regulation of chromosomal replication. ATP-DnaA binds to the origin of replication (oriC) to initiate formation of the DNA replication initiation complex once per cell cycle. Binds the DnaA box (a 9 base pair repeat at the origin) and separates the double-stranded (ds)DNA. Forms a right-handed helical filament on oriC DNA; dsDNA binds to the exterior of the filament while single-stranded (ss)DNA is stabiized in the filament's interior. The ATP-DnaA-oriC complex binds and stabilizes one strand of the AT-rich DNA unwinding element (DUE), permitting loading of DNA polymerase. After initiation quickly degrades to an ADP-DnaA complex that is not apt for DNA replication. Binds acidic phospholipids.</text>
</comment>
<dbReference type="Proteomes" id="UP000030661">
    <property type="component" value="Unassembled WGS sequence"/>
</dbReference>
<keyword evidence="5 8" id="KW-0067">ATP-binding</keyword>
<dbReference type="InterPro" id="IPR003593">
    <property type="entry name" value="AAA+_ATPase"/>
</dbReference>
<dbReference type="NCBIfam" id="TIGR00362">
    <property type="entry name" value="DnaA"/>
    <property type="match status" value="1"/>
</dbReference>
<dbReference type="Gene3D" id="1.10.8.60">
    <property type="match status" value="1"/>
</dbReference>
<dbReference type="PRINTS" id="PR00051">
    <property type="entry name" value="DNAA"/>
</dbReference>
<feature type="domain" description="AAA+ ATPase" evidence="12">
    <location>
        <begin position="151"/>
        <end position="281"/>
    </location>
</feature>
<dbReference type="Pfam" id="PF11638">
    <property type="entry name" value="DnaA_N"/>
    <property type="match status" value="1"/>
</dbReference>
<dbReference type="InterPro" id="IPR020591">
    <property type="entry name" value="Chromosome_initiator_DnaA-like"/>
</dbReference>
<evidence type="ECO:0000256" key="10">
    <source>
        <dbReference type="RuleBase" id="RU000577"/>
    </source>
</evidence>
<comment type="domain">
    <text evidence="8">Domain I is involved in oligomerization and binding regulators, domain II is flexibile and of varying length in different bacteria, domain III forms the AAA+ region, while domain IV binds dsDNA.</text>
</comment>
<dbReference type="GO" id="GO:0005886">
    <property type="term" value="C:plasma membrane"/>
    <property type="evidence" value="ECO:0007669"/>
    <property type="project" value="TreeGrafter"/>
</dbReference>
<dbReference type="CDD" id="cd06571">
    <property type="entry name" value="Bac_DnaA_C"/>
    <property type="match status" value="1"/>
</dbReference>
<sequence length="460" mass="52478">MNTLWNKVLELVAARMNPSSFDAWFSPTQQRSFQDGVLEVAVPDQYFVNWLKEHYMDVILEILRSFTQSDVRVIFTIDPNLTSRTSYEPEDLHAESTESRRAEIKESNAIQVIEEPIGLNPKYTFETYVVGGSNQLAHAASLAVAKQPSRAYNPLFIYGGVGLGKTHLMHAIGHAVKTQDTQGKVRIYYLSFERFMNELINAIRFDTMQQFREKYRNIDLLLIDDIQFIAGKERTQEEFFHTFNALYDTQKQIVISSDCPPKKIPTLEERLRSRFEWGLIVDIQPPDFETKVAILKKKAETEQIELPNDVAMFIATQIKSNIRALEGCLIKIAAHSTIVKEEITLDLAKRVLDDILDVKDPGSARSITVTLIQEVVANHYKIKVEDMRSASRLRNVAFPRQIAMFLARKLTDLSLPAIGQFFGGKDHTTIMYACQKVQAMTQEDVTLAKEVETLEQALHT</sequence>
<dbReference type="InterPro" id="IPR013159">
    <property type="entry name" value="DnaA_C"/>
</dbReference>
<evidence type="ECO:0000313" key="15">
    <source>
        <dbReference type="Proteomes" id="UP000030661"/>
    </source>
</evidence>